<keyword evidence="3" id="KW-1185">Reference proteome</keyword>
<reference evidence="2 3" key="1">
    <citation type="submission" date="2023-07" db="EMBL/GenBank/DDBJ databases">
        <title>Genomic Encyclopedia of Type Strains, Phase IV (KMG-IV): sequencing the most valuable type-strain genomes for metagenomic binning, comparative biology and taxonomic classification.</title>
        <authorList>
            <person name="Goeker M."/>
        </authorList>
    </citation>
    <scope>NUCLEOTIDE SEQUENCE [LARGE SCALE GENOMIC DNA]</scope>
    <source>
        <strain evidence="2 3">DSM 105143</strain>
    </source>
</reference>
<feature type="domain" description="NAD/GMP synthase" evidence="1">
    <location>
        <begin position="11"/>
        <end position="88"/>
    </location>
</feature>
<dbReference type="PIRSF" id="PIRSF006661">
    <property type="entry name" value="PP-lp_UCP006661"/>
    <property type="match status" value="1"/>
</dbReference>
<dbReference type="NCBIfam" id="TIGR00268">
    <property type="entry name" value="ATP-dependent sacrificial sulfur transferase LarE"/>
    <property type="match status" value="1"/>
</dbReference>
<evidence type="ECO:0000313" key="3">
    <source>
        <dbReference type="Proteomes" id="UP001223079"/>
    </source>
</evidence>
<dbReference type="CDD" id="cd01990">
    <property type="entry name" value="LarE-like"/>
    <property type="match status" value="1"/>
</dbReference>
<dbReference type="InterPro" id="IPR022310">
    <property type="entry name" value="NAD/GMP_synthase"/>
</dbReference>
<comment type="caution">
    <text evidence="2">The sequence shown here is derived from an EMBL/GenBank/DDBJ whole genome shotgun (WGS) entry which is preliminary data.</text>
</comment>
<dbReference type="PANTHER" id="PTHR43169:SF2">
    <property type="entry name" value="NAD_GMP SYNTHASE DOMAIN-CONTAINING PROTEIN"/>
    <property type="match status" value="1"/>
</dbReference>
<dbReference type="InterPro" id="IPR014729">
    <property type="entry name" value="Rossmann-like_a/b/a_fold"/>
</dbReference>
<organism evidence="2 3">
    <name type="scientific">Streptococcus moroccensis</name>
    <dbReference type="NCBI Taxonomy" id="1451356"/>
    <lineage>
        <taxon>Bacteria</taxon>
        <taxon>Bacillati</taxon>
        <taxon>Bacillota</taxon>
        <taxon>Bacilli</taxon>
        <taxon>Lactobacillales</taxon>
        <taxon>Streptococcaceae</taxon>
        <taxon>Streptococcus</taxon>
    </lineage>
</organism>
<dbReference type="InterPro" id="IPR052188">
    <property type="entry name" value="Ni-pincer_cofactor_biosynth"/>
</dbReference>
<dbReference type="Proteomes" id="UP001223079">
    <property type="component" value="Unassembled WGS sequence"/>
</dbReference>
<dbReference type="EMBL" id="JAUSTM010000009">
    <property type="protein sequence ID" value="MDQ0222606.1"/>
    <property type="molecule type" value="Genomic_DNA"/>
</dbReference>
<name>A0ABT9YSM5_9STRE</name>
<evidence type="ECO:0000259" key="1">
    <source>
        <dbReference type="Pfam" id="PF02540"/>
    </source>
</evidence>
<sequence length="267" mass="31162">MKEHLFQILSNYKKIAVAFSGGIDSSFLLIKAKEVLGKENVLAIIFDSELIKKQDTDHAINFAKKHDIWYEVLKMDELEHASIRYYTKDSWYYSKKLMYLEMIRLANSYDINYVADGMIMDDINDIRPGMRARNELAVLSPLQEAGYYKVNIREQAKSIEGLRWNQPSSCSVFSRFPYNSEITHEKVRQIMSGETFLEKLGFEQVRVRHHESLVRIEVPEEQLKFAIEERYQIDSHFKSLGFTYVSLDLLGFESGKMNSELTKGEKL</sequence>
<protein>
    <recommendedName>
        <fullName evidence="1">NAD/GMP synthase domain-containing protein</fullName>
    </recommendedName>
</protein>
<dbReference type="SUPFAM" id="SSF52402">
    <property type="entry name" value="Adenine nucleotide alpha hydrolases-like"/>
    <property type="match status" value="1"/>
</dbReference>
<accession>A0ABT9YSM5</accession>
<evidence type="ECO:0000313" key="2">
    <source>
        <dbReference type="EMBL" id="MDQ0222606.1"/>
    </source>
</evidence>
<dbReference type="InterPro" id="IPR005232">
    <property type="entry name" value="LarE"/>
</dbReference>
<dbReference type="PANTHER" id="PTHR43169">
    <property type="entry name" value="EXSB FAMILY PROTEIN"/>
    <property type="match status" value="1"/>
</dbReference>
<proteinExistence type="predicted"/>
<dbReference type="Gene3D" id="3.40.50.620">
    <property type="entry name" value="HUPs"/>
    <property type="match status" value="1"/>
</dbReference>
<dbReference type="RefSeq" id="WP_307121797.1">
    <property type="nucleotide sequence ID" value="NZ_JAUSTM010000009.1"/>
</dbReference>
<dbReference type="Pfam" id="PF02540">
    <property type="entry name" value="NAD_synthase"/>
    <property type="match status" value="1"/>
</dbReference>
<gene>
    <name evidence="2" type="ORF">J2S23_001158</name>
</gene>